<gene>
    <name evidence="2" type="ORF">FQN60_002282</name>
</gene>
<sequence>MGVEGGMKCVKFLLFFFNFIFWVSNSLLSILMLTIKRQQSGSRSASTIQVQS</sequence>
<feature type="transmembrane region" description="Helical" evidence="1">
    <location>
        <begin position="12"/>
        <end position="35"/>
    </location>
</feature>
<organism evidence="2 3">
    <name type="scientific">Etheostoma spectabile</name>
    <name type="common">orangethroat darter</name>
    <dbReference type="NCBI Taxonomy" id="54343"/>
    <lineage>
        <taxon>Eukaryota</taxon>
        <taxon>Metazoa</taxon>
        <taxon>Chordata</taxon>
        <taxon>Craniata</taxon>
        <taxon>Vertebrata</taxon>
        <taxon>Euteleostomi</taxon>
        <taxon>Actinopterygii</taxon>
        <taxon>Neopterygii</taxon>
        <taxon>Teleostei</taxon>
        <taxon>Neoteleostei</taxon>
        <taxon>Acanthomorphata</taxon>
        <taxon>Eupercaria</taxon>
        <taxon>Perciformes</taxon>
        <taxon>Percoidei</taxon>
        <taxon>Percidae</taxon>
        <taxon>Etheostomatinae</taxon>
        <taxon>Etheostoma</taxon>
    </lineage>
</organism>
<evidence type="ECO:0000256" key="1">
    <source>
        <dbReference type="SAM" id="Phobius"/>
    </source>
</evidence>
<proteinExistence type="predicted"/>
<comment type="caution">
    <text evidence="2">The sequence shown here is derived from an EMBL/GenBank/DDBJ whole genome shotgun (WGS) entry which is preliminary data.</text>
</comment>
<protein>
    <submittedName>
        <fullName evidence="2">Uncharacterized protein</fullName>
    </submittedName>
</protein>
<dbReference type="EMBL" id="VOFY01000007">
    <property type="protein sequence ID" value="KAA8591339.1"/>
    <property type="molecule type" value="Genomic_DNA"/>
</dbReference>
<evidence type="ECO:0000313" key="2">
    <source>
        <dbReference type="EMBL" id="KAA8591339.1"/>
    </source>
</evidence>
<accession>A0A5J5DC41</accession>
<reference evidence="2 3" key="1">
    <citation type="submission" date="2019-08" db="EMBL/GenBank/DDBJ databases">
        <title>A chromosome-level genome assembly, high-density linkage maps, and genome scans reveal the genomic architecture of hybrid incompatibilities underlying speciation via character displacement in darters (Percidae: Etheostominae).</title>
        <authorList>
            <person name="Moran R.L."/>
            <person name="Catchen J.M."/>
            <person name="Fuller R.C."/>
        </authorList>
    </citation>
    <scope>NUCLEOTIDE SEQUENCE [LARGE SCALE GENOMIC DNA]</scope>
    <source>
        <strain evidence="2">EspeVRDwgs_2016</strain>
        <tissue evidence="2">Muscle</tissue>
    </source>
</reference>
<dbReference type="AlphaFoldDB" id="A0A5J5DC41"/>
<evidence type="ECO:0000313" key="3">
    <source>
        <dbReference type="Proteomes" id="UP000327493"/>
    </source>
</evidence>
<keyword evidence="3" id="KW-1185">Reference proteome</keyword>
<name>A0A5J5DC41_9PERO</name>
<keyword evidence="1" id="KW-1133">Transmembrane helix</keyword>
<dbReference type="Proteomes" id="UP000327493">
    <property type="component" value="Chromosome 7"/>
</dbReference>
<keyword evidence="1" id="KW-0472">Membrane</keyword>
<keyword evidence="1" id="KW-0812">Transmembrane</keyword>